<dbReference type="EMBL" id="CP009920">
    <property type="protein sequence ID" value="AJI23687.1"/>
    <property type="molecule type" value="Genomic_DNA"/>
</dbReference>
<dbReference type="InterPro" id="IPR029069">
    <property type="entry name" value="HotDog_dom_sf"/>
</dbReference>
<dbReference type="GO" id="GO:0009062">
    <property type="term" value="P:fatty acid catabolic process"/>
    <property type="evidence" value="ECO:0007669"/>
    <property type="project" value="TreeGrafter"/>
</dbReference>
<sequence length="169" mass="18975">MKANYCKDTKAVRTSRIFPNDINNHNTLFGGKLMSDIDMIASISAYRHSRTECVTASADSIHFLHPITPQDSVCLESYVSWTGRSSMEVFVKVIKENLKTGERQIAATSFLTFVAMDDDGKPRAVPELIPETEEEKYLFQTGADRAATRKQVRKKSNELASVLDLGQPW</sequence>
<evidence type="ECO:0000256" key="2">
    <source>
        <dbReference type="ARBA" id="ARBA00022801"/>
    </source>
</evidence>
<evidence type="ECO:0000313" key="3">
    <source>
        <dbReference type="EMBL" id="AJI23687.1"/>
    </source>
</evidence>
<dbReference type="Pfam" id="PF03061">
    <property type="entry name" value="4HBT"/>
    <property type="match status" value="1"/>
</dbReference>
<protein>
    <submittedName>
        <fullName evidence="3">Thioesterase superfamily protein</fullName>
    </submittedName>
</protein>
<comment type="similarity">
    <text evidence="1">Belongs to the acyl coenzyme A hydrolase family.</text>
</comment>
<dbReference type="KEGG" id="bmeg:BG04_3105"/>
<dbReference type="InterPro" id="IPR006683">
    <property type="entry name" value="Thioestr_dom"/>
</dbReference>
<dbReference type="GO" id="GO:0052816">
    <property type="term" value="F:long-chain fatty acyl-CoA hydrolase activity"/>
    <property type="evidence" value="ECO:0007669"/>
    <property type="project" value="TreeGrafter"/>
</dbReference>
<name>A0A0B6ARB4_PRIM2</name>
<dbReference type="Gene3D" id="3.10.129.10">
    <property type="entry name" value="Hotdog Thioesterase"/>
    <property type="match status" value="1"/>
</dbReference>
<dbReference type="GO" id="GO:0005829">
    <property type="term" value="C:cytosol"/>
    <property type="evidence" value="ECO:0007669"/>
    <property type="project" value="TreeGrafter"/>
</dbReference>
<dbReference type="SUPFAM" id="SSF54637">
    <property type="entry name" value="Thioesterase/thiol ester dehydrase-isomerase"/>
    <property type="match status" value="1"/>
</dbReference>
<proteinExistence type="inferred from homology"/>
<dbReference type="CDD" id="cd03442">
    <property type="entry name" value="BFIT_BACH"/>
    <property type="match status" value="1"/>
</dbReference>
<accession>A0A0B6ARB4</accession>
<dbReference type="Proteomes" id="UP000031829">
    <property type="component" value="Chromosome"/>
</dbReference>
<dbReference type="HOGENOM" id="CLU_050164_3_1_9"/>
<dbReference type="InterPro" id="IPR040170">
    <property type="entry name" value="Cytosol_ACT"/>
</dbReference>
<dbReference type="PROSITE" id="PS51770">
    <property type="entry name" value="HOTDOG_ACOT"/>
    <property type="match status" value="1"/>
</dbReference>
<dbReference type="InterPro" id="IPR033120">
    <property type="entry name" value="HOTDOG_ACOT"/>
</dbReference>
<reference evidence="3 4" key="1">
    <citation type="journal article" date="2015" name="Genome Announc.">
        <title>Complete genome sequences for 35 biothreat assay-relevant bacillus species.</title>
        <authorList>
            <person name="Johnson S.L."/>
            <person name="Daligault H.E."/>
            <person name="Davenport K.W."/>
            <person name="Jaissle J."/>
            <person name="Frey K.G."/>
            <person name="Ladner J.T."/>
            <person name="Broomall S.M."/>
            <person name="Bishop-Lilly K.A."/>
            <person name="Bruce D.C."/>
            <person name="Gibbons H.S."/>
            <person name="Coyne S.R."/>
            <person name="Lo C.C."/>
            <person name="Meincke L."/>
            <person name="Munk A.C."/>
            <person name="Koroleva G.I."/>
            <person name="Rosenzweig C.N."/>
            <person name="Palacios G.F."/>
            <person name="Redden C.L."/>
            <person name="Minogue T.D."/>
            <person name="Chain P.S."/>
        </authorList>
    </citation>
    <scope>NUCLEOTIDE SEQUENCE [LARGE SCALE GENOMIC DNA]</scope>
    <source>
        <strain evidence="4">ATCC 14581 / DSM 32 / JCM 2506 / NBRC 15308 / NCIMB 9376 / NCTC 10342 / NRRL B-14308 / VKM B-512</strain>
    </source>
</reference>
<dbReference type="PANTHER" id="PTHR11049">
    <property type="entry name" value="ACYL COENZYME A THIOESTER HYDROLASE"/>
    <property type="match status" value="1"/>
</dbReference>
<evidence type="ECO:0000256" key="1">
    <source>
        <dbReference type="ARBA" id="ARBA00010458"/>
    </source>
</evidence>
<dbReference type="GO" id="GO:0006637">
    <property type="term" value="P:acyl-CoA metabolic process"/>
    <property type="evidence" value="ECO:0007669"/>
    <property type="project" value="TreeGrafter"/>
</dbReference>
<gene>
    <name evidence="3" type="ORF">BG04_3105</name>
</gene>
<dbReference type="PANTHER" id="PTHR11049:SF24">
    <property type="entry name" value="CYTOSOLIC ACYL COENZYME A THIOESTER HYDROLASE"/>
    <property type="match status" value="1"/>
</dbReference>
<dbReference type="GeneID" id="93641169"/>
<evidence type="ECO:0000313" key="4">
    <source>
        <dbReference type="Proteomes" id="UP000031829"/>
    </source>
</evidence>
<organism evidence="3 4">
    <name type="scientific">Priestia megaterium (strain ATCC 14581 / DSM 32 / CCUG 1817 / JCM 2506 / NBRC 15308 / NCIMB 9376 / NCTC 10342 / NRRL B-14308 / VKM B-512 / Ford 19)</name>
    <name type="common">Bacillus megaterium</name>
    <dbReference type="NCBI Taxonomy" id="1348623"/>
    <lineage>
        <taxon>Bacteria</taxon>
        <taxon>Bacillati</taxon>
        <taxon>Bacillota</taxon>
        <taxon>Bacilli</taxon>
        <taxon>Bacillales</taxon>
        <taxon>Bacillaceae</taxon>
        <taxon>Priestia</taxon>
    </lineage>
</organism>
<dbReference type="RefSeq" id="WP_013055518.1">
    <property type="nucleotide sequence ID" value="NZ_BCVB01000007.1"/>
</dbReference>
<keyword evidence="2" id="KW-0378">Hydrolase</keyword>
<dbReference type="AlphaFoldDB" id="A0A0B6ARB4"/>